<keyword evidence="4" id="KW-1185">Reference proteome</keyword>
<dbReference type="GO" id="GO:0000166">
    <property type="term" value="F:nucleotide binding"/>
    <property type="evidence" value="ECO:0007669"/>
    <property type="project" value="InterPro"/>
</dbReference>
<gene>
    <name evidence="3" type="ORF">CNX65_01160</name>
</gene>
<dbReference type="SUPFAM" id="SSF51735">
    <property type="entry name" value="NAD(P)-binding Rossmann-fold domains"/>
    <property type="match status" value="1"/>
</dbReference>
<evidence type="ECO:0000256" key="1">
    <source>
        <dbReference type="ARBA" id="ARBA00023002"/>
    </source>
</evidence>
<feature type="domain" description="Gfo/Idh/MocA-like oxidoreductase N-terminal" evidence="2">
    <location>
        <begin position="8"/>
        <end position="123"/>
    </location>
</feature>
<dbReference type="Gene3D" id="3.30.360.10">
    <property type="entry name" value="Dihydrodipicolinate Reductase, domain 2"/>
    <property type="match status" value="1"/>
</dbReference>
<dbReference type="Pfam" id="PF01408">
    <property type="entry name" value="GFO_IDH_MocA"/>
    <property type="match status" value="1"/>
</dbReference>
<dbReference type="Gene3D" id="3.40.50.720">
    <property type="entry name" value="NAD(P)-binding Rossmann-like Domain"/>
    <property type="match status" value="1"/>
</dbReference>
<dbReference type="InterPro" id="IPR036291">
    <property type="entry name" value="NAD(P)-bd_dom_sf"/>
</dbReference>
<proteinExistence type="predicted"/>
<accession>A0A290YZ74</accession>
<dbReference type="GO" id="GO:0016491">
    <property type="term" value="F:oxidoreductase activity"/>
    <property type="evidence" value="ECO:0007669"/>
    <property type="project" value="UniProtKB-KW"/>
</dbReference>
<dbReference type="EMBL" id="CP023445">
    <property type="protein sequence ID" value="ATE52066.1"/>
    <property type="molecule type" value="Genomic_DNA"/>
</dbReference>
<evidence type="ECO:0000313" key="3">
    <source>
        <dbReference type="EMBL" id="ATE52066.1"/>
    </source>
</evidence>
<dbReference type="SUPFAM" id="SSF55347">
    <property type="entry name" value="Glyceraldehyde-3-phosphate dehydrogenase-like, C-terminal domain"/>
    <property type="match status" value="1"/>
</dbReference>
<protein>
    <submittedName>
        <fullName evidence="3">Dehydrogenase</fullName>
    </submittedName>
</protein>
<dbReference type="AlphaFoldDB" id="A0A290YZ74"/>
<reference evidence="3" key="1">
    <citation type="submission" date="2017-09" db="EMBL/GenBank/DDBJ databases">
        <title>Complete Genome Sequence of ansamitocin-producing Bacterium Actinosynnema pretiosum X47.</title>
        <authorList>
            <person name="Cao G."/>
            <person name="Zong G."/>
            <person name="Zhong C."/>
            <person name="Fu J."/>
        </authorList>
    </citation>
    <scope>NUCLEOTIDE SEQUENCE [LARGE SCALE GENOMIC DNA]</scope>
    <source>
        <strain evidence="3">X47</strain>
    </source>
</reference>
<dbReference type="PANTHER" id="PTHR43818">
    <property type="entry name" value="BCDNA.GH03377"/>
    <property type="match status" value="1"/>
</dbReference>
<dbReference type="Proteomes" id="UP000218505">
    <property type="component" value="Chromosome"/>
</dbReference>
<dbReference type="KEGG" id="apre:CNX65_01160"/>
<dbReference type="InterPro" id="IPR050463">
    <property type="entry name" value="Gfo/Idh/MocA_oxidrdct_glycsds"/>
</dbReference>
<dbReference type="InterPro" id="IPR000683">
    <property type="entry name" value="Gfo/Idh/MocA-like_OxRdtase_N"/>
</dbReference>
<name>A0A290YZ74_9PSEU</name>
<sequence length="296" mass="30660">MTVVAERLRVGLVGAGPWARAVHAPGLAAHPGVELVSVWGRRHDVAAGLADEHGAVAVREVDELLDRVDAVAFAVPPEVQAPIAVAAAGRGRHLVLEKPVADSVEGARELVDAVDEAGVAALVMLTRRFAPETREQLVDWRDLGGWTGGAARWVGGGLLGGPYSASPWRHERGALDDVGPHAFDLLDAALGPITGVRAASCSGGLWQVLLEHASGAVSSAALGMSVPVSPGVAELEVFGAHGRRVLAGRGSTARDCYAALLDDLVGMVASGAVRHPCDVRRGLHLQRVIAEVRALA</sequence>
<keyword evidence="1" id="KW-0560">Oxidoreductase</keyword>
<dbReference type="PANTHER" id="PTHR43818:SF11">
    <property type="entry name" value="BCDNA.GH03377"/>
    <property type="match status" value="1"/>
</dbReference>
<evidence type="ECO:0000259" key="2">
    <source>
        <dbReference type="Pfam" id="PF01408"/>
    </source>
</evidence>
<evidence type="ECO:0000313" key="4">
    <source>
        <dbReference type="Proteomes" id="UP000218505"/>
    </source>
</evidence>
<organism evidence="3 4">
    <name type="scientific">Actinosynnema pretiosum</name>
    <dbReference type="NCBI Taxonomy" id="42197"/>
    <lineage>
        <taxon>Bacteria</taxon>
        <taxon>Bacillati</taxon>
        <taxon>Actinomycetota</taxon>
        <taxon>Actinomycetes</taxon>
        <taxon>Pseudonocardiales</taxon>
        <taxon>Pseudonocardiaceae</taxon>
        <taxon>Actinosynnema</taxon>
    </lineage>
</organism>